<evidence type="ECO:0000256" key="2">
    <source>
        <dbReference type="SAM" id="Phobius"/>
    </source>
</evidence>
<keyword evidence="2" id="KW-0812">Transmembrane</keyword>
<proteinExistence type="predicted"/>
<reference evidence="3" key="2">
    <citation type="submission" date="2014-05" db="EMBL/GenBank/DDBJ databases">
        <title>The genome and life-stage specific transcriptomes of Globodera pallida elucidate key aspects of plant parasitism by a cyst nematode.</title>
        <authorList>
            <person name="Cotton J.A."/>
            <person name="Lilley C.J."/>
            <person name="Jones L.M."/>
            <person name="Kikuchi T."/>
            <person name="Reid A.J."/>
            <person name="Thorpe P."/>
            <person name="Tsai I.J."/>
            <person name="Beasley H."/>
            <person name="Blok V."/>
            <person name="Cock P.J.A."/>
            <person name="Van den Akker S.E."/>
            <person name="Holroyd N."/>
            <person name="Hunt M."/>
            <person name="Mantelin S."/>
            <person name="Naghra H."/>
            <person name="Pain A."/>
            <person name="Palomares-Rius J.E."/>
            <person name="Zarowiecki M."/>
            <person name="Berriman M."/>
            <person name="Jones J.T."/>
            <person name="Urwin P.E."/>
        </authorList>
    </citation>
    <scope>NUCLEOTIDE SEQUENCE [LARGE SCALE GENOMIC DNA]</scope>
    <source>
        <strain evidence="3">Lindley</strain>
    </source>
</reference>
<dbReference type="AlphaFoldDB" id="A0A183CGV8"/>
<dbReference type="WBParaSite" id="GPLIN_001211300">
    <property type="protein sequence ID" value="GPLIN_001211300"/>
    <property type="gene ID" value="GPLIN_001211300"/>
</dbReference>
<accession>A0A183CGV8</accession>
<keyword evidence="3" id="KW-1185">Reference proteome</keyword>
<feature type="transmembrane region" description="Helical" evidence="2">
    <location>
        <begin position="164"/>
        <end position="183"/>
    </location>
</feature>
<dbReference type="Proteomes" id="UP000050741">
    <property type="component" value="Unassembled WGS sequence"/>
</dbReference>
<evidence type="ECO:0000313" key="3">
    <source>
        <dbReference type="Proteomes" id="UP000050741"/>
    </source>
</evidence>
<organism evidence="3 4">
    <name type="scientific">Globodera pallida</name>
    <name type="common">Potato cyst nematode worm</name>
    <name type="synonym">Heterodera pallida</name>
    <dbReference type="NCBI Taxonomy" id="36090"/>
    <lineage>
        <taxon>Eukaryota</taxon>
        <taxon>Metazoa</taxon>
        <taxon>Ecdysozoa</taxon>
        <taxon>Nematoda</taxon>
        <taxon>Chromadorea</taxon>
        <taxon>Rhabditida</taxon>
        <taxon>Tylenchina</taxon>
        <taxon>Tylenchomorpha</taxon>
        <taxon>Tylenchoidea</taxon>
        <taxon>Heteroderidae</taxon>
        <taxon>Heteroderinae</taxon>
        <taxon>Globodera</taxon>
    </lineage>
</organism>
<keyword evidence="2" id="KW-1133">Transmembrane helix</keyword>
<evidence type="ECO:0000313" key="4">
    <source>
        <dbReference type="WBParaSite" id="GPLIN_001211300"/>
    </source>
</evidence>
<protein>
    <submittedName>
        <fullName evidence="4">PGG domain-containing protein</fullName>
    </submittedName>
</protein>
<feature type="transmembrane region" description="Helical" evidence="2">
    <location>
        <begin position="130"/>
        <end position="152"/>
    </location>
</feature>
<reference evidence="3" key="1">
    <citation type="submission" date="2013-12" db="EMBL/GenBank/DDBJ databases">
        <authorList>
            <person name="Aslett M."/>
        </authorList>
    </citation>
    <scope>NUCLEOTIDE SEQUENCE [LARGE SCALE GENOMIC DNA]</scope>
    <source>
        <strain evidence="3">Lindley</strain>
    </source>
</reference>
<name>A0A183CGV8_GLOPA</name>
<reference evidence="4" key="3">
    <citation type="submission" date="2016-06" db="UniProtKB">
        <authorList>
            <consortium name="WormBaseParasite"/>
        </authorList>
    </citation>
    <scope>IDENTIFICATION</scope>
</reference>
<keyword evidence="2" id="KW-0472">Membrane</keyword>
<feature type="region of interest" description="Disordered" evidence="1">
    <location>
        <begin position="79"/>
        <end position="99"/>
    </location>
</feature>
<sequence>MNAKKTESKRDGNCWTRPQLSSMELNRDVLANIRQKIAEDSFLDEKNKEKMAKLLGHFEIGMDKFYALIKDRLNVAHSQDEAGHSNGGNALRQHQRRRRKRMRTLGAVTGRLSSAFSTENAGQTQPASLYEVLVCVGMFVTIACTIGAAIFLATSEISHPPLKIAMFAFLVVAFLIQSPLFIWQCVVNKL</sequence>
<evidence type="ECO:0000256" key="1">
    <source>
        <dbReference type="SAM" id="MobiDB-lite"/>
    </source>
</evidence>